<evidence type="ECO:0000313" key="4">
    <source>
        <dbReference type="EMBL" id="JAP62093.1"/>
    </source>
</evidence>
<dbReference type="PANTHER" id="PTHR24014:SF4">
    <property type="entry name" value="2-OXOGLUTARATE AND IRON-DEPENDENT OXYGENASE DOMAIN-CONTAINING PROTEIN 2"/>
    <property type="match status" value="1"/>
</dbReference>
<dbReference type="EMBL" id="GEEE01012307">
    <property type="protein sequence ID" value="JAP50918.1"/>
    <property type="molecule type" value="Transcribed_RNA"/>
</dbReference>
<dbReference type="AlphaFoldDB" id="A0A0V0JA24"/>
<proteinExistence type="inferred from homology"/>
<evidence type="ECO:0000256" key="2">
    <source>
        <dbReference type="RuleBase" id="RU003682"/>
    </source>
</evidence>
<evidence type="ECO:0000256" key="1">
    <source>
        <dbReference type="ARBA" id="ARBA00022896"/>
    </source>
</evidence>
<dbReference type="GO" id="GO:0016491">
    <property type="term" value="F:oxidoreductase activity"/>
    <property type="evidence" value="ECO:0007669"/>
    <property type="project" value="UniProtKB-KW"/>
</dbReference>
<keyword evidence="1" id="KW-0847">Vitamin C</keyword>
<protein>
    <submittedName>
        <fullName evidence="4">2-oxoglutarate and iron-dependent oxygenase domain-containing protein 2</fullName>
    </submittedName>
</protein>
<dbReference type="PANTHER" id="PTHR24014">
    <property type="entry name" value="2-OXOGLUTARATE AND IRON-DEPENDENT OXYGENASE DOMAIN-CONTAINING PROTEIN 2"/>
    <property type="match status" value="1"/>
</dbReference>
<sequence>MSWAQCTCFFSRNIFVRSLSMTFEYFGDESFLTTYKSFLHKLKVTDDKIDEILAEVRRESSDRRFESIRSLERKVNIVKHYTPLSRTSFVLSADDYQPLVANLLRKMKQRRFEMDEVFSLLEPVPELQEVYTLPLLTTACLRRLNAELDAFLASGLPASRPNTMNRQGILLCELPGHLARAHPETPSDPGGADVDLISQGLLSSVGPVSLRCLLQLIFPDIGGKIDSYRAFTVEYEGPAAVDLETTMDSGLSYHYDNAELTINICLRLQKSGDRSFDSAVTMPVDEDAAGGEICFAHPDPHWIMEEPCPPAALVPNQPGWALLHRGSHVHGAQPLAPGYVRRNLIIWLRSTSVRNSHSPCPRCHLRPQIVPLPYWLNGQVVEGKLPPSDQHVITSGFGDGFWLDSLPSQSASLLTQ</sequence>
<reference evidence="4" key="1">
    <citation type="submission" date="2016-01" db="EMBL/GenBank/DDBJ databases">
        <title>Reference transcriptome for the parasite Schistocephalus solidus: insights into the molecular evolution of parasitism.</title>
        <authorList>
            <person name="Hebert F.O."/>
            <person name="Grambauer S."/>
            <person name="Barber I."/>
            <person name="Landry C.R."/>
            <person name="Aubin-Horth N."/>
        </authorList>
    </citation>
    <scope>NUCLEOTIDE SEQUENCE</scope>
</reference>
<gene>
    <name evidence="4" type="primary">OGFD2</name>
    <name evidence="4" type="ORF">TR99200</name>
</gene>
<dbReference type="GO" id="GO:0031418">
    <property type="term" value="F:L-ascorbic acid binding"/>
    <property type="evidence" value="ECO:0007669"/>
    <property type="project" value="UniProtKB-KW"/>
</dbReference>
<organism evidence="4">
    <name type="scientific">Schistocephalus solidus</name>
    <name type="common">Tapeworm</name>
    <dbReference type="NCBI Taxonomy" id="70667"/>
    <lineage>
        <taxon>Eukaryota</taxon>
        <taxon>Metazoa</taxon>
        <taxon>Spiralia</taxon>
        <taxon>Lophotrochozoa</taxon>
        <taxon>Platyhelminthes</taxon>
        <taxon>Cestoda</taxon>
        <taxon>Eucestoda</taxon>
        <taxon>Diphyllobothriidea</taxon>
        <taxon>Diphyllobothriidae</taxon>
        <taxon>Schistocephalus</taxon>
    </lineage>
</organism>
<dbReference type="InterPro" id="IPR005123">
    <property type="entry name" value="Oxoglu/Fe-dep_dioxygenase_dom"/>
</dbReference>
<dbReference type="EMBL" id="GEEE01001132">
    <property type="protein sequence ID" value="JAP62093.1"/>
    <property type="molecule type" value="Transcribed_RNA"/>
</dbReference>
<name>A0A0V0JA24_SCHSO</name>
<dbReference type="GO" id="GO:0046872">
    <property type="term" value="F:metal ion binding"/>
    <property type="evidence" value="ECO:0007669"/>
    <property type="project" value="UniProtKB-KW"/>
</dbReference>
<evidence type="ECO:0000259" key="3">
    <source>
        <dbReference type="PROSITE" id="PS51471"/>
    </source>
</evidence>
<keyword evidence="2" id="KW-0560">Oxidoreductase</keyword>
<keyword evidence="2" id="KW-0479">Metal-binding</keyword>
<feature type="domain" description="Fe2OG dioxygenase" evidence="3">
    <location>
        <begin position="224"/>
        <end position="350"/>
    </location>
</feature>
<comment type="similarity">
    <text evidence="2">Belongs to the iron/ascorbate-dependent oxidoreductase family.</text>
</comment>
<accession>A0A0V0JA24</accession>
<keyword evidence="2" id="KW-0408">Iron</keyword>
<dbReference type="Pfam" id="PF25238">
    <property type="entry name" value="OGFOD2-like"/>
    <property type="match status" value="1"/>
</dbReference>
<dbReference type="PROSITE" id="PS51471">
    <property type="entry name" value="FE2OG_OXY"/>
    <property type="match status" value="1"/>
</dbReference>